<sequence>MADNSTTTEEATQGFTFYHYEPSMVAAVIFIGVFGISALLHIWQLTRARTWYFIPFVIGCFFEAVGYVGRAMSAKEAPDYTKNPYIIQSILLLLGPALFAASIYMILGRLINLLDAGNYSLIRPKWLTKVFVLGDVLSFFAQSGGGGMLATAKDRDSVKKGENIIVGGLGIQVLFFGFFMIVTLVFHLRLSRNPTPKTHTIDTPWKGLLWVLYATSLLIMVRSVFRVAEYVEGKEGELQSKEMYIYIFDALLMGITAMLFNWFHPSRVINNRQPGLKSVSSSEVLSEGYLMESGQYQQAHYPQGQYPQGQYPQGQYPPSPNYQYQGAGGHGDFRR</sequence>
<evidence type="ECO:0000313" key="2">
    <source>
        <dbReference type="Proteomes" id="UP000805649"/>
    </source>
</evidence>
<reference evidence="1 2" key="1">
    <citation type="journal article" date="2020" name="Phytopathology">
        <title>Genome Sequence Resources of Colletotrichum truncatum, C. plurivorum, C. musicola, and C. sojae: Four Species Pathogenic to Soybean (Glycine max).</title>
        <authorList>
            <person name="Rogerio F."/>
            <person name="Boufleur T.R."/>
            <person name="Ciampi-Guillardi M."/>
            <person name="Sukno S.A."/>
            <person name="Thon M.R."/>
            <person name="Massola Junior N.S."/>
            <person name="Baroncelli R."/>
        </authorList>
    </citation>
    <scope>NUCLEOTIDE SEQUENCE [LARGE SCALE GENOMIC DNA]</scope>
    <source>
        <strain evidence="1 2">CMES1059</strain>
    </source>
</reference>
<organism evidence="1 2">
    <name type="scientific">Colletotrichum truncatum</name>
    <name type="common">Anthracnose fungus</name>
    <name type="synonym">Colletotrichum capsici</name>
    <dbReference type="NCBI Taxonomy" id="5467"/>
    <lineage>
        <taxon>Eukaryota</taxon>
        <taxon>Fungi</taxon>
        <taxon>Dikarya</taxon>
        <taxon>Ascomycota</taxon>
        <taxon>Pezizomycotina</taxon>
        <taxon>Sordariomycetes</taxon>
        <taxon>Hypocreomycetidae</taxon>
        <taxon>Glomerellales</taxon>
        <taxon>Glomerellaceae</taxon>
        <taxon>Colletotrichum</taxon>
        <taxon>Colletotrichum truncatum species complex</taxon>
    </lineage>
</organism>
<gene>
    <name evidence="1" type="ORF">CTRU02_208182</name>
</gene>
<dbReference type="Proteomes" id="UP000805649">
    <property type="component" value="Unassembled WGS sequence"/>
</dbReference>
<proteinExistence type="predicted"/>
<name>A0ACC3YVQ9_COLTU</name>
<keyword evidence="2" id="KW-1185">Reference proteome</keyword>
<evidence type="ECO:0000313" key="1">
    <source>
        <dbReference type="EMBL" id="KAL0935967.1"/>
    </source>
</evidence>
<protein>
    <submittedName>
        <fullName evidence="1">Rta1 domain-containing protein</fullName>
    </submittedName>
</protein>
<accession>A0ACC3YVQ9</accession>
<comment type="caution">
    <text evidence="1">The sequence shown here is derived from an EMBL/GenBank/DDBJ whole genome shotgun (WGS) entry which is preliminary data.</text>
</comment>
<dbReference type="EMBL" id="VUJX02000005">
    <property type="protein sequence ID" value="KAL0935967.1"/>
    <property type="molecule type" value="Genomic_DNA"/>
</dbReference>